<feature type="region of interest" description="Disordered" evidence="4">
    <location>
        <begin position="527"/>
        <end position="572"/>
    </location>
</feature>
<feature type="compositionally biased region" description="Polar residues" evidence="4">
    <location>
        <begin position="792"/>
        <end position="804"/>
    </location>
</feature>
<feature type="compositionally biased region" description="Polar residues" evidence="4">
    <location>
        <begin position="552"/>
        <end position="571"/>
    </location>
</feature>
<feature type="region of interest" description="Disordered" evidence="4">
    <location>
        <begin position="372"/>
        <end position="406"/>
    </location>
</feature>
<feature type="compositionally biased region" description="Polar residues" evidence="4">
    <location>
        <begin position="1148"/>
        <end position="1163"/>
    </location>
</feature>
<comment type="caution">
    <text evidence="6">The sequence shown here is derived from an EMBL/GenBank/DDBJ whole genome shotgun (WGS) entry which is preliminary data.</text>
</comment>
<feature type="compositionally biased region" description="Basic and acidic residues" evidence="4">
    <location>
        <begin position="1"/>
        <end position="22"/>
    </location>
</feature>
<evidence type="ECO:0000256" key="1">
    <source>
        <dbReference type="ARBA" id="ARBA00022723"/>
    </source>
</evidence>
<feature type="region of interest" description="Disordered" evidence="4">
    <location>
        <begin position="986"/>
        <end position="1180"/>
    </location>
</feature>
<feature type="compositionally biased region" description="Basic and acidic residues" evidence="4">
    <location>
        <begin position="746"/>
        <end position="760"/>
    </location>
</feature>
<name>A0AAW1L2Q8_SAPOF</name>
<dbReference type="InterPro" id="IPR056406">
    <property type="entry name" value="THD_CWZF3/5/7"/>
</dbReference>
<feature type="domain" description="CW-type" evidence="5">
    <location>
        <begin position="574"/>
        <end position="627"/>
    </location>
</feature>
<feature type="compositionally biased region" description="Basic and acidic residues" evidence="4">
    <location>
        <begin position="1135"/>
        <end position="1147"/>
    </location>
</feature>
<feature type="region of interest" description="Disordered" evidence="4">
    <location>
        <begin position="147"/>
        <end position="185"/>
    </location>
</feature>
<keyword evidence="2" id="KW-0863">Zinc-finger</keyword>
<feature type="compositionally biased region" description="Polar residues" evidence="4">
    <location>
        <begin position="707"/>
        <end position="716"/>
    </location>
</feature>
<dbReference type="Gene3D" id="3.30.40.100">
    <property type="match status" value="1"/>
</dbReference>
<evidence type="ECO:0000256" key="3">
    <source>
        <dbReference type="ARBA" id="ARBA00022833"/>
    </source>
</evidence>
<feature type="compositionally biased region" description="Polar residues" evidence="4">
    <location>
        <begin position="1114"/>
        <end position="1132"/>
    </location>
</feature>
<proteinExistence type="predicted"/>
<keyword evidence="1" id="KW-0479">Metal-binding</keyword>
<feature type="compositionally biased region" description="Basic and acidic residues" evidence="4">
    <location>
        <begin position="986"/>
        <end position="996"/>
    </location>
</feature>
<feature type="region of interest" description="Disordered" evidence="4">
    <location>
        <begin position="788"/>
        <end position="930"/>
    </location>
</feature>
<dbReference type="InterPro" id="IPR055300">
    <property type="entry name" value="CWZF3/5/7"/>
</dbReference>
<keyword evidence="7" id="KW-1185">Reference proteome</keyword>
<dbReference type="InterPro" id="IPR011124">
    <property type="entry name" value="Znf_CW"/>
</dbReference>
<evidence type="ECO:0000256" key="2">
    <source>
        <dbReference type="ARBA" id="ARBA00022771"/>
    </source>
</evidence>
<dbReference type="PROSITE" id="PS51050">
    <property type="entry name" value="ZF_CW"/>
    <property type="match status" value="1"/>
</dbReference>
<dbReference type="PANTHER" id="PTHR46524:SF7">
    <property type="entry name" value="CW-TYPE ZINC FINGER"/>
    <property type="match status" value="1"/>
</dbReference>
<feature type="compositionally biased region" description="Polar residues" evidence="4">
    <location>
        <begin position="147"/>
        <end position="164"/>
    </location>
</feature>
<evidence type="ECO:0000313" key="6">
    <source>
        <dbReference type="EMBL" id="KAK9726261.1"/>
    </source>
</evidence>
<keyword evidence="3" id="KW-0862">Zinc</keyword>
<feature type="region of interest" description="Disordered" evidence="4">
    <location>
        <begin position="655"/>
        <end position="769"/>
    </location>
</feature>
<dbReference type="Pfam" id="PF07496">
    <property type="entry name" value="zf-CW"/>
    <property type="match status" value="1"/>
</dbReference>
<organism evidence="6 7">
    <name type="scientific">Saponaria officinalis</name>
    <name type="common">Common soapwort</name>
    <name type="synonym">Lychnis saponaria</name>
    <dbReference type="NCBI Taxonomy" id="3572"/>
    <lineage>
        <taxon>Eukaryota</taxon>
        <taxon>Viridiplantae</taxon>
        <taxon>Streptophyta</taxon>
        <taxon>Embryophyta</taxon>
        <taxon>Tracheophyta</taxon>
        <taxon>Spermatophyta</taxon>
        <taxon>Magnoliopsida</taxon>
        <taxon>eudicotyledons</taxon>
        <taxon>Gunneridae</taxon>
        <taxon>Pentapetalae</taxon>
        <taxon>Caryophyllales</taxon>
        <taxon>Caryophyllaceae</taxon>
        <taxon>Caryophylleae</taxon>
        <taxon>Saponaria</taxon>
    </lineage>
</organism>
<dbReference type="PANTHER" id="PTHR46524">
    <property type="entry name" value="CW-TYPE ZINC FINGER"/>
    <property type="match status" value="1"/>
</dbReference>
<feature type="compositionally biased region" description="Basic and acidic residues" evidence="4">
    <location>
        <begin position="806"/>
        <end position="817"/>
    </location>
</feature>
<accession>A0AAW1L2Q8</accession>
<dbReference type="Proteomes" id="UP001443914">
    <property type="component" value="Unassembled WGS sequence"/>
</dbReference>
<feature type="compositionally biased region" description="Low complexity" evidence="4">
    <location>
        <begin position="915"/>
        <end position="930"/>
    </location>
</feature>
<feature type="compositionally biased region" description="Basic and acidic residues" evidence="4">
    <location>
        <begin position="905"/>
        <end position="914"/>
    </location>
</feature>
<feature type="compositionally biased region" description="Basic and acidic residues" evidence="4">
    <location>
        <begin position="876"/>
        <end position="896"/>
    </location>
</feature>
<feature type="compositionally biased region" description="Polar residues" evidence="4">
    <location>
        <begin position="850"/>
        <end position="860"/>
    </location>
</feature>
<feature type="compositionally biased region" description="Basic and acidic residues" evidence="4">
    <location>
        <begin position="1039"/>
        <end position="1103"/>
    </location>
</feature>
<dbReference type="GO" id="GO:0008270">
    <property type="term" value="F:zinc ion binding"/>
    <property type="evidence" value="ECO:0007669"/>
    <property type="project" value="UniProtKB-KW"/>
</dbReference>
<dbReference type="Pfam" id="PF24756">
    <property type="entry name" value="THD_CWZF3-5-7"/>
    <property type="match status" value="1"/>
</dbReference>
<feature type="region of interest" description="Disordered" evidence="4">
    <location>
        <begin position="1"/>
        <end position="25"/>
    </location>
</feature>
<feature type="region of interest" description="Disordered" evidence="4">
    <location>
        <begin position="209"/>
        <end position="242"/>
    </location>
</feature>
<evidence type="ECO:0000313" key="7">
    <source>
        <dbReference type="Proteomes" id="UP001443914"/>
    </source>
</evidence>
<evidence type="ECO:0000259" key="5">
    <source>
        <dbReference type="PROSITE" id="PS51050"/>
    </source>
</evidence>
<evidence type="ECO:0000256" key="4">
    <source>
        <dbReference type="SAM" id="MobiDB-lite"/>
    </source>
</evidence>
<feature type="region of interest" description="Disordered" evidence="4">
    <location>
        <begin position="76"/>
        <end position="126"/>
    </location>
</feature>
<gene>
    <name evidence="6" type="ORF">RND81_05G202500</name>
</gene>
<dbReference type="EMBL" id="JBDFQZ010000005">
    <property type="protein sequence ID" value="KAK9726261.1"/>
    <property type="molecule type" value="Genomic_DNA"/>
</dbReference>
<feature type="compositionally biased region" description="Basic and acidic residues" evidence="4">
    <location>
        <begin position="1169"/>
        <end position="1180"/>
    </location>
</feature>
<reference evidence="6" key="1">
    <citation type="submission" date="2024-03" db="EMBL/GenBank/DDBJ databases">
        <title>WGS assembly of Saponaria officinalis var. Norfolk2.</title>
        <authorList>
            <person name="Jenkins J."/>
            <person name="Shu S."/>
            <person name="Grimwood J."/>
            <person name="Barry K."/>
            <person name="Goodstein D."/>
            <person name="Schmutz J."/>
            <person name="Leebens-Mack J."/>
            <person name="Osbourn A."/>
        </authorList>
    </citation>
    <scope>NUCLEOTIDE SEQUENCE [LARGE SCALE GENOMIC DNA]</scope>
    <source>
        <strain evidence="6">JIC</strain>
    </source>
</reference>
<protein>
    <recommendedName>
        <fullName evidence="5">CW-type domain-containing protein</fullName>
    </recommendedName>
</protein>
<sequence>MISVGSREEFSSRSNNNRRDIVMDDVELEEGEACVVYHDGDDDDPTIDPDVALSYIGEKLQNVLGHFQKDFEGLVSADSLGPKNGEYGTFLPAYRRSPVRSHPKSPPKVQNRHTPQPPSTLPAEGRNQNSVAAANVANLVKRGSASVNPVSSNAGNPVAQNERSVQIPKAQPIQEEFAPKSENRDQRTLKVRIKVGSDNLIPKKNTAIYSGLGLDDSPSPSFDDSLKESQGLSRSQTRDSLESPTQILKMMTSFPLYGGCVLSPLMDDLLQLCENSKYLSDIPVNPSLKVNQRSFSRENTMAFVEKESVGLQNKGDSNGRQVGFDFPSKGSDVDVVSCEELISNALKLPPLSDSYDNKKEDIYPDAAKSLTKKSNGVAKEGKSKDLGKQVAQQSSNGGDVMINGKDLSSYAGKKKTKKNRVRGSAAGKVVVESAKDRAQPPIDEKKFDTKCPILKSEGENLSSEKDKKKLKDKYSDFFGNLSDHEDEAVNSPPATLSKERLKTSEVVEKATLANDYILKEKTRSVQARGDVTSEMKNSSKSRRKSISGTPLKETSQNAFVPETSQPVSDQTFGGADSDVWVQCDDCKNWRLLPPGSKEDELPDKWRCNLQTWLPHLNHCRISEEEGIKVVRARYNLPPEIPTSLDVPLDKMVKGTTPLHPVVSNDGKLKKTSKSPFRDYSNGPSGSLKKKQLPAKVRTSAKSKDNQLTKAQQTKSSDVLLDTNKRKTSKQLQSDCLSDGVGNFKSSEIKGRRESEHEFPRPSKRSKAWGLQSGNEMLDVSLENEAMADKAGKNQTTNSEFTSFGNLKDEIGGKRPKQELNAFPAAGSMRVSKSSSGNIAPKKRKAESLKNLPNSTPSSSKGVDDDEQSRSKRSRTSRSEGKEASTSKRSGKTDRKSRSISQQMTDKNEPLRKDSSSANVTATSSSSKVSLKVKYKFHDMKGSPVDSVSSSPLRGSIPDKLASKGIVEKNAIEAVADLKSRIDVEDKTHEGLRHRNGDGGADAVDQDDQCPSTAAPYDLEQNENEVKMSESHVNMPSSTKVHEERERDRKNRFQDNYDCKTEKNREPSVPDCRGQEGNDEKKALKMFEAEKPEPVKSMSMKEKSQCIPPTDGMKNETSNIAQSSHGNNLNASCSGDHPKETHINKKSDSQNGIHNGLSKHSMSNGHRVKTKEAPSPHKRDSLSQAASSAIKEATILKHLADRRKTADPMESTGLYFDAALKFLHGASLLESGKTESAKQVDIVQAMQIYSDTAKLCRFCAHEYEKSKDMATAALAYKCMEVAYLKVVYSSHNMASRDRSELQTVLQMVPPGESPSSSASDIDNLNNTATGDKAVQARSVDSPLLAGNLVIAAKNRPIVSRLLSFTQDVNSAMEASRKSHIAYGAASASMGHKDTMEGITSIKRALDFNFHDVEGLLRLVRLAKEANTR</sequence>